<protein>
    <submittedName>
        <fullName evidence="4">Uncharacterized protein</fullName>
    </submittedName>
</protein>
<evidence type="ECO:0000256" key="3">
    <source>
        <dbReference type="SAM" id="SignalP"/>
    </source>
</evidence>
<feature type="chain" id="PRO_5029586691" evidence="3">
    <location>
        <begin position="29"/>
        <end position="269"/>
    </location>
</feature>
<keyword evidence="2" id="KW-0812">Transmembrane</keyword>
<dbReference type="Proteomes" id="UP000007110">
    <property type="component" value="Unassembled WGS sequence"/>
</dbReference>
<feature type="region of interest" description="Disordered" evidence="1">
    <location>
        <begin position="181"/>
        <end position="205"/>
    </location>
</feature>
<proteinExistence type="predicted"/>
<reference evidence="4" key="2">
    <citation type="submission" date="2021-01" db="UniProtKB">
        <authorList>
            <consortium name="EnsemblMetazoa"/>
        </authorList>
    </citation>
    <scope>IDENTIFICATION</scope>
</reference>
<keyword evidence="5" id="KW-1185">Reference proteome</keyword>
<dbReference type="KEGG" id="spu:105436540"/>
<reference evidence="5" key="1">
    <citation type="submission" date="2015-02" db="EMBL/GenBank/DDBJ databases">
        <title>Genome sequencing for Strongylocentrotus purpuratus.</title>
        <authorList>
            <person name="Murali S."/>
            <person name="Liu Y."/>
            <person name="Vee V."/>
            <person name="English A."/>
            <person name="Wang M."/>
            <person name="Skinner E."/>
            <person name="Han Y."/>
            <person name="Muzny D.M."/>
            <person name="Worley K.C."/>
            <person name="Gibbs R.A."/>
        </authorList>
    </citation>
    <scope>NUCLEOTIDE SEQUENCE</scope>
</reference>
<dbReference type="EnsemblMetazoa" id="XM_011662165">
    <property type="protein sequence ID" value="XP_011660467"/>
    <property type="gene ID" value="LOC105436540"/>
</dbReference>
<keyword evidence="2" id="KW-1133">Transmembrane helix</keyword>
<evidence type="ECO:0000256" key="1">
    <source>
        <dbReference type="SAM" id="MobiDB-lite"/>
    </source>
</evidence>
<evidence type="ECO:0000313" key="5">
    <source>
        <dbReference type="Proteomes" id="UP000007110"/>
    </source>
</evidence>
<organism evidence="4 5">
    <name type="scientific">Strongylocentrotus purpuratus</name>
    <name type="common">Purple sea urchin</name>
    <dbReference type="NCBI Taxonomy" id="7668"/>
    <lineage>
        <taxon>Eukaryota</taxon>
        <taxon>Metazoa</taxon>
        <taxon>Echinodermata</taxon>
        <taxon>Eleutherozoa</taxon>
        <taxon>Echinozoa</taxon>
        <taxon>Echinoidea</taxon>
        <taxon>Euechinoidea</taxon>
        <taxon>Echinacea</taxon>
        <taxon>Camarodonta</taxon>
        <taxon>Echinidea</taxon>
        <taxon>Strongylocentrotidae</taxon>
        <taxon>Strongylocentrotus</taxon>
    </lineage>
</organism>
<evidence type="ECO:0000256" key="2">
    <source>
        <dbReference type="SAM" id="Phobius"/>
    </source>
</evidence>
<dbReference type="OrthoDB" id="10219414at2759"/>
<feature type="signal peptide" evidence="3">
    <location>
        <begin position="1"/>
        <end position="28"/>
    </location>
</feature>
<keyword evidence="3" id="KW-0732">Signal</keyword>
<accession>A0A7M7HJY0</accession>
<dbReference type="RefSeq" id="XP_011660467.2">
    <property type="nucleotide sequence ID" value="XM_011662165.2"/>
</dbReference>
<dbReference type="GeneID" id="105436540"/>
<dbReference type="AlphaFoldDB" id="A0A7M7HJY0"/>
<evidence type="ECO:0000313" key="4">
    <source>
        <dbReference type="EnsemblMetazoa" id="XP_011660467"/>
    </source>
</evidence>
<feature type="transmembrane region" description="Helical" evidence="2">
    <location>
        <begin position="216"/>
        <end position="243"/>
    </location>
</feature>
<name>A0A7M7HJY0_STRPU</name>
<feature type="compositionally biased region" description="Polar residues" evidence="1">
    <location>
        <begin position="189"/>
        <end position="205"/>
    </location>
</feature>
<keyword evidence="2" id="KW-0472">Membrane</keyword>
<dbReference type="InParanoid" id="A0A7M7HJY0"/>
<sequence>MNSKTSFSHLNLVLICVLLSLGGNHVLAKVFGDHIAAGGEGARVAEKEPVPEYLQSVVSCKLGEPHRQYPECRCGERVEIVPVDEIPFESLGDYHLRDKHTHRGTIREIFYHCLFCSQCLDGVRILSNCSRMIDTQCTSSCIKATDIFDKGRKACVPDPRFEEEPTKPTDQTNLFNVEEVQAEGERTNRPSPMRNSDNHTPNGSSGKSLLLADDKYLLIVGWALVAAVVIVLIVNIFICKYFYNQRKDDQEKKDLIPSTSNESVIDVGR</sequence>